<evidence type="ECO:0000256" key="1">
    <source>
        <dbReference type="ARBA" id="ARBA00022714"/>
    </source>
</evidence>
<dbReference type="SUPFAM" id="SSF50022">
    <property type="entry name" value="ISP domain"/>
    <property type="match status" value="1"/>
</dbReference>
<evidence type="ECO:0000256" key="5">
    <source>
        <dbReference type="ARBA" id="ARBA00023014"/>
    </source>
</evidence>
<evidence type="ECO:0000259" key="6">
    <source>
        <dbReference type="PROSITE" id="PS51296"/>
    </source>
</evidence>
<evidence type="ECO:0000313" key="7">
    <source>
        <dbReference type="EMBL" id="PWK36029.1"/>
    </source>
</evidence>
<keyword evidence="4" id="KW-0408">Iron</keyword>
<feature type="domain" description="Rieske" evidence="6">
    <location>
        <begin position="21"/>
        <end position="122"/>
    </location>
</feature>
<accession>A0A316EXE5</accession>
<dbReference type="InterPro" id="IPR017941">
    <property type="entry name" value="Rieske_2Fe-2S"/>
</dbReference>
<proteinExistence type="predicted"/>
<evidence type="ECO:0000256" key="2">
    <source>
        <dbReference type="ARBA" id="ARBA00022723"/>
    </source>
</evidence>
<dbReference type="GO" id="GO:0004497">
    <property type="term" value="F:monooxygenase activity"/>
    <property type="evidence" value="ECO:0007669"/>
    <property type="project" value="UniProtKB-ARBA"/>
</dbReference>
<keyword evidence="5" id="KW-0411">Iron-sulfur</keyword>
<dbReference type="AlphaFoldDB" id="A0A316EXE5"/>
<keyword evidence="3" id="KW-0560">Oxidoreductase</keyword>
<reference evidence="7 8" key="1">
    <citation type="submission" date="2018-05" db="EMBL/GenBank/DDBJ databases">
        <title>Genomic Encyclopedia of Archaeal and Bacterial Type Strains, Phase II (KMG-II): from individual species to whole genera.</title>
        <authorList>
            <person name="Goeker M."/>
        </authorList>
    </citation>
    <scope>NUCLEOTIDE SEQUENCE [LARGE SCALE GENOMIC DNA]</scope>
    <source>
        <strain evidence="7 8">DSM 45184</strain>
    </source>
</reference>
<keyword evidence="7" id="KW-0223">Dioxygenase</keyword>
<dbReference type="InterPro" id="IPR036922">
    <property type="entry name" value="Rieske_2Fe-2S_sf"/>
</dbReference>
<gene>
    <name evidence="7" type="ORF">BC793_12410</name>
</gene>
<evidence type="ECO:0000256" key="4">
    <source>
        <dbReference type="ARBA" id="ARBA00023004"/>
    </source>
</evidence>
<keyword evidence="8" id="KW-1185">Reference proteome</keyword>
<dbReference type="Gene3D" id="3.90.380.10">
    <property type="entry name" value="Naphthalene 1,2-dioxygenase Alpha Subunit, Chain A, domain 1"/>
    <property type="match status" value="1"/>
</dbReference>
<dbReference type="OrthoDB" id="5243643at2"/>
<dbReference type="GO" id="GO:0016705">
    <property type="term" value="F:oxidoreductase activity, acting on paired donors, with incorporation or reduction of molecular oxygen"/>
    <property type="evidence" value="ECO:0007669"/>
    <property type="project" value="UniProtKB-ARBA"/>
</dbReference>
<dbReference type="GO" id="GO:0051537">
    <property type="term" value="F:2 iron, 2 sulfur cluster binding"/>
    <property type="evidence" value="ECO:0007669"/>
    <property type="project" value="UniProtKB-KW"/>
</dbReference>
<dbReference type="Proteomes" id="UP000245697">
    <property type="component" value="Unassembled WGS sequence"/>
</dbReference>
<comment type="caution">
    <text evidence="7">The sequence shown here is derived from an EMBL/GenBank/DDBJ whole genome shotgun (WGS) entry which is preliminary data.</text>
</comment>
<dbReference type="Gene3D" id="2.102.10.10">
    <property type="entry name" value="Rieske [2Fe-2S] iron-sulphur domain"/>
    <property type="match status" value="1"/>
</dbReference>
<evidence type="ECO:0000313" key="8">
    <source>
        <dbReference type="Proteomes" id="UP000245697"/>
    </source>
</evidence>
<dbReference type="PANTHER" id="PTHR21266:SF60">
    <property type="entry name" value="3-KETOSTEROID-9-ALPHA-MONOOXYGENASE, OXYGENASE COMPONENT"/>
    <property type="match status" value="1"/>
</dbReference>
<dbReference type="SUPFAM" id="SSF55961">
    <property type="entry name" value="Bet v1-like"/>
    <property type="match status" value="1"/>
</dbReference>
<keyword evidence="1" id="KW-0001">2Fe-2S</keyword>
<sequence>MTAVLPQRATEAAGYRLAAGWYIAASTRSLQRKPLALDLFGRQLVAWRDSAGRPAVMQRHCPHLGASLADGKVVGGSLRCAFHHWQFDGSGSCVAVPGVARIPQTATLRTYPVVERYGYLWAWYGGDSPAYPLPAVPALDAGRDGYLAYRFRHTTPASPRRVLENAFDYYHFMHLHGMRSGEPVTLQLLSDPADTAENGPPIAPQAWMGAVLESKGLHIPRAVRCLGIRADRFHLLVDGWPGGQRLTFLLDDEVIAKELLGITPVAPGRTVMRGWSLVRRSGHRARDAFAYLAYRAQHLQGTLQDLAIYRDTDEQSAPVPVRYDHGVLRFRKHYDSWADRAESAESQRSAAS</sequence>
<dbReference type="GO" id="GO:0046872">
    <property type="term" value="F:metal ion binding"/>
    <property type="evidence" value="ECO:0007669"/>
    <property type="project" value="UniProtKB-KW"/>
</dbReference>
<dbReference type="InterPro" id="IPR050584">
    <property type="entry name" value="Cholesterol_7-desaturase"/>
</dbReference>
<dbReference type="PROSITE" id="PS51296">
    <property type="entry name" value="RIESKE"/>
    <property type="match status" value="1"/>
</dbReference>
<dbReference type="GO" id="GO:0051213">
    <property type="term" value="F:dioxygenase activity"/>
    <property type="evidence" value="ECO:0007669"/>
    <property type="project" value="UniProtKB-KW"/>
</dbReference>
<dbReference type="EMBL" id="QGGR01000024">
    <property type="protein sequence ID" value="PWK36029.1"/>
    <property type="molecule type" value="Genomic_DNA"/>
</dbReference>
<dbReference type="Pfam" id="PF00355">
    <property type="entry name" value="Rieske"/>
    <property type="match status" value="1"/>
</dbReference>
<protein>
    <submittedName>
        <fullName evidence="7">Phenylpropionate dioxygenase-like ring-hydroxylating dioxygenase large terminal subunit</fullName>
    </submittedName>
</protein>
<organism evidence="7 8">
    <name type="scientific">Actinoplanes xinjiangensis</name>
    <dbReference type="NCBI Taxonomy" id="512350"/>
    <lineage>
        <taxon>Bacteria</taxon>
        <taxon>Bacillati</taxon>
        <taxon>Actinomycetota</taxon>
        <taxon>Actinomycetes</taxon>
        <taxon>Micromonosporales</taxon>
        <taxon>Micromonosporaceae</taxon>
        <taxon>Actinoplanes</taxon>
    </lineage>
</organism>
<evidence type="ECO:0000256" key="3">
    <source>
        <dbReference type="ARBA" id="ARBA00023002"/>
    </source>
</evidence>
<name>A0A316EXE5_9ACTN</name>
<dbReference type="PANTHER" id="PTHR21266">
    <property type="entry name" value="IRON-SULFUR DOMAIN CONTAINING PROTEIN"/>
    <property type="match status" value="1"/>
</dbReference>
<keyword evidence="2" id="KW-0479">Metal-binding</keyword>
<dbReference type="RefSeq" id="WP_109601102.1">
    <property type="nucleotide sequence ID" value="NZ_BONA01000077.1"/>
</dbReference>